<comment type="caution">
    <text evidence="2">The sequence shown here is derived from an EMBL/GenBank/DDBJ whole genome shotgun (WGS) entry which is preliminary data.</text>
</comment>
<feature type="compositionally biased region" description="Polar residues" evidence="1">
    <location>
        <begin position="258"/>
        <end position="267"/>
    </location>
</feature>
<dbReference type="AlphaFoldDB" id="A0AAD6SXY3"/>
<evidence type="ECO:0000256" key="1">
    <source>
        <dbReference type="SAM" id="MobiDB-lite"/>
    </source>
</evidence>
<evidence type="ECO:0000313" key="2">
    <source>
        <dbReference type="EMBL" id="KAJ7035848.1"/>
    </source>
</evidence>
<dbReference type="Proteomes" id="UP001218188">
    <property type="component" value="Unassembled WGS sequence"/>
</dbReference>
<feature type="region of interest" description="Disordered" evidence="1">
    <location>
        <begin position="189"/>
        <end position="208"/>
    </location>
</feature>
<sequence length="287" mass="31635">MVLDSTSALPVMSFNSIAVKIEPQNLLLIPPIAIKRESQPTALPGPGVAKEPVNDFRTLVSAPDFARLQNFVYIDSKESHNEFSTFVDTLGIKKIHDWWRHKEMHEWIIPCLVKSQSPLSADVWDSTPSTTNTNEAQHAWTNTQTGIKLTLVEGLETGYQVDKPVADEIEASMRTGILSNPNNEIFHREARNSQRRSAQARKARESQAVSDESAELRLKIAAELEARRGSNARTKELNEQLQLVTGTSGGRKTKSTGVLTASSSGRVKQNPCTASRSLAAHICRPLG</sequence>
<reference evidence="2" key="1">
    <citation type="submission" date="2023-03" db="EMBL/GenBank/DDBJ databases">
        <title>Massive genome expansion in bonnet fungi (Mycena s.s.) driven by repeated elements and novel gene families across ecological guilds.</title>
        <authorList>
            <consortium name="Lawrence Berkeley National Laboratory"/>
            <person name="Harder C.B."/>
            <person name="Miyauchi S."/>
            <person name="Viragh M."/>
            <person name="Kuo A."/>
            <person name="Thoen E."/>
            <person name="Andreopoulos B."/>
            <person name="Lu D."/>
            <person name="Skrede I."/>
            <person name="Drula E."/>
            <person name="Henrissat B."/>
            <person name="Morin E."/>
            <person name="Kohler A."/>
            <person name="Barry K."/>
            <person name="LaButti K."/>
            <person name="Morin E."/>
            <person name="Salamov A."/>
            <person name="Lipzen A."/>
            <person name="Mereny Z."/>
            <person name="Hegedus B."/>
            <person name="Baldrian P."/>
            <person name="Stursova M."/>
            <person name="Weitz H."/>
            <person name="Taylor A."/>
            <person name="Grigoriev I.V."/>
            <person name="Nagy L.G."/>
            <person name="Martin F."/>
            <person name="Kauserud H."/>
        </authorList>
    </citation>
    <scope>NUCLEOTIDE SEQUENCE</scope>
    <source>
        <strain evidence="2">CBHHK200</strain>
    </source>
</reference>
<dbReference type="EMBL" id="JARJCM010000047">
    <property type="protein sequence ID" value="KAJ7035848.1"/>
    <property type="molecule type" value="Genomic_DNA"/>
</dbReference>
<name>A0AAD6SXY3_9AGAR</name>
<gene>
    <name evidence="2" type="ORF">C8F04DRAFT_498104</name>
</gene>
<keyword evidence="3" id="KW-1185">Reference proteome</keyword>
<organism evidence="2 3">
    <name type="scientific">Mycena alexandri</name>
    <dbReference type="NCBI Taxonomy" id="1745969"/>
    <lineage>
        <taxon>Eukaryota</taxon>
        <taxon>Fungi</taxon>
        <taxon>Dikarya</taxon>
        <taxon>Basidiomycota</taxon>
        <taxon>Agaricomycotina</taxon>
        <taxon>Agaricomycetes</taxon>
        <taxon>Agaricomycetidae</taxon>
        <taxon>Agaricales</taxon>
        <taxon>Marasmiineae</taxon>
        <taxon>Mycenaceae</taxon>
        <taxon>Mycena</taxon>
    </lineage>
</organism>
<evidence type="ECO:0000313" key="3">
    <source>
        <dbReference type="Proteomes" id="UP001218188"/>
    </source>
</evidence>
<feature type="region of interest" description="Disordered" evidence="1">
    <location>
        <begin position="246"/>
        <end position="267"/>
    </location>
</feature>
<proteinExistence type="predicted"/>
<accession>A0AAD6SXY3</accession>
<protein>
    <submittedName>
        <fullName evidence="2">Uncharacterized protein</fullName>
    </submittedName>
</protein>